<proteinExistence type="predicted"/>
<comment type="caution">
    <text evidence="1">The sequence shown here is derived from an EMBL/GenBank/DDBJ whole genome shotgun (WGS) entry which is preliminary data.</text>
</comment>
<protein>
    <submittedName>
        <fullName evidence="1">Uncharacterized protein</fullName>
    </submittedName>
</protein>
<name>A0AAD6GY70_9EURO</name>
<sequence>MSKASIPKSSFLGRPPGQLLLDLWENVCQGRGDDGAEEQFVKESREWGSKGQKMLMRSATETQISQQNIPPLENDANYLLKEFLDERFPNGGIFRTAPREKIPDSTEDLKAFIAFCRRPDYIKHPYSPHWLGMMERDTPLVADIGKNIHVLRNCTSERYNGWQNHLKKMVGEVRFHIGPIRGQEKA</sequence>
<keyword evidence="2" id="KW-1185">Reference proteome</keyword>
<evidence type="ECO:0000313" key="2">
    <source>
        <dbReference type="Proteomes" id="UP001216150"/>
    </source>
</evidence>
<accession>A0AAD6GY70</accession>
<dbReference type="EMBL" id="JAQJAC010000002">
    <property type="protein sequence ID" value="KAJ5596918.1"/>
    <property type="molecule type" value="Genomic_DNA"/>
</dbReference>
<evidence type="ECO:0000313" key="1">
    <source>
        <dbReference type="EMBL" id="KAJ5596918.1"/>
    </source>
</evidence>
<gene>
    <name evidence="1" type="ORF">N7450_003376</name>
</gene>
<organism evidence="1 2">
    <name type="scientific">Penicillium hetheringtonii</name>
    <dbReference type="NCBI Taxonomy" id="911720"/>
    <lineage>
        <taxon>Eukaryota</taxon>
        <taxon>Fungi</taxon>
        <taxon>Dikarya</taxon>
        <taxon>Ascomycota</taxon>
        <taxon>Pezizomycotina</taxon>
        <taxon>Eurotiomycetes</taxon>
        <taxon>Eurotiomycetidae</taxon>
        <taxon>Eurotiales</taxon>
        <taxon>Aspergillaceae</taxon>
        <taxon>Penicillium</taxon>
    </lineage>
</organism>
<dbReference type="AlphaFoldDB" id="A0AAD6GY70"/>
<dbReference type="Proteomes" id="UP001216150">
    <property type="component" value="Unassembled WGS sequence"/>
</dbReference>
<reference evidence="1 2" key="1">
    <citation type="journal article" date="2023" name="IMA Fungus">
        <title>Comparative genomic study of the Penicillium genus elucidates a diverse pangenome and 15 lateral gene transfer events.</title>
        <authorList>
            <person name="Petersen C."/>
            <person name="Sorensen T."/>
            <person name="Nielsen M.R."/>
            <person name="Sondergaard T.E."/>
            <person name="Sorensen J.L."/>
            <person name="Fitzpatrick D.A."/>
            <person name="Frisvad J.C."/>
            <person name="Nielsen K.L."/>
        </authorList>
    </citation>
    <scope>NUCLEOTIDE SEQUENCE [LARGE SCALE GENOMIC DNA]</scope>
    <source>
        <strain evidence="1 2">IBT 29057</strain>
    </source>
</reference>